<dbReference type="Pfam" id="PF03171">
    <property type="entry name" value="2OG-FeII_Oxy"/>
    <property type="match status" value="1"/>
</dbReference>
<feature type="domain" description="Isopenicillin N synthase-like Fe(2+) 2OG dioxygenase" evidence="1">
    <location>
        <begin position="2"/>
        <end position="34"/>
    </location>
</feature>
<dbReference type="Proteomes" id="UP000287651">
    <property type="component" value="Unassembled WGS sequence"/>
</dbReference>
<dbReference type="PANTHER" id="PTHR47990">
    <property type="entry name" value="2-OXOGLUTARATE (2OG) AND FE(II)-DEPENDENT OXYGENASE SUPERFAMILY PROTEIN-RELATED"/>
    <property type="match status" value="1"/>
</dbReference>
<dbReference type="InterPro" id="IPR027443">
    <property type="entry name" value="IPNS-like_sf"/>
</dbReference>
<dbReference type="InterPro" id="IPR050231">
    <property type="entry name" value="Iron_ascorbate_oxido_reductase"/>
</dbReference>
<reference evidence="2 3" key="1">
    <citation type="journal article" date="2014" name="Agronomy (Basel)">
        <title>A Draft Genome Sequence for Ensete ventricosum, the Drought-Tolerant Tree Against Hunger.</title>
        <authorList>
            <person name="Harrison J."/>
            <person name="Moore K.A."/>
            <person name="Paszkiewicz K."/>
            <person name="Jones T."/>
            <person name="Grant M."/>
            <person name="Ambacheew D."/>
            <person name="Muzemil S."/>
            <person name="Studholme D.J."/>
        </authorList>
    </citation>
    <scope>NUCLEOTIDE SEQUENCE [LARGE SCALE GENOMIC DNA]</scope>
</reference>
<evidence type="ECO:0000259" key="1">
    <source>
        <dbReference type="Pfam" id="PF03171"/>
    </source>
</evidence>
<sequence length="87" mass="9848">MMQVLTNEIYKSVEHRVMVNAATERLSLAFFYNPDDDLPIEPAAELVTPTSPPVYKAMTFKEYKMCMRMVGPCGKSHVDLLKAALHD</sequence>
<dbReference type="EMBL" id="AMZH03000682">
    <property type="protein sequence ID" value="RRT82487.1"/>
    <property type="molecule type" value="Genomic_DNA"/>
</dbReference>
<dbReference type="AlphaFoldDB" id="A0A427B205"/>
<dbReference type="Gene3D" id="2.60.120.330">
    <property type="entry name" value="B-lactam Antibiotic, Isopenicillin N Synthase, Chain"/>
    <property type="match status" value="1"/>
</dbReference>
<accession>A0A427B205</accession>
<gene>
    <name evidence="2" type="ORF">B296_00007147</name>
</gene>
<dbReference type="SUPFAM" id="SSF51197">
    <property type="entry name" value="Clavaminate synthase-like"/>
    <property type="match status" value="1"/>
</dbReference>
<protein>
    <recommendedName>
        <fullName evidence="1">Isopenicillin N synthase-like Fe(2+) 2OG dioxygenase domain-containing protein</fullName>
    </recommendedName>
</protein>
<evidence type="ECO:0000313" key="3">
    <source>
        <dbReference type="Proteomes" id="UP000287651"/>
    </source>
</evidence>
<evidence type="ECO:0000313" key="2">
    <source>
        <dbReference type="EMBL" id="RRT82487.1"/>
    </source>
</evidence>
<name>A0A427B205_ENSVE</name>
<organism evidence="2 3">
    <name type="scientific">Ensete ventricosum</name>
    <name type="common">Abyssinian banana</name>
    <name type="synonym">Musa ensete</name>
    <dbReference type="NCBI Taxonomy" id="4639"/>
    <lineage>
        <taxon>Eukaryota</taxon>
        <taxon>Viridiplantae</taxon>
        <taxon>Streptophyta</taxon>
        <taxon>Embryophyta</taxon>
        <taxon>Tracheophyta</taxon>
        <taxon>Spermatophyta</taxon>
        <taxon>Magnoliopsida</taxon>
        <taxon>Liliopsida</taxon>
        <taxon>Zingiberales</taxon>
        <taxon>Musaceae</taxon>
        <taxon>Ensete</taxon>
    </lineage>
</organism>
<proteinExistence type="predicted"/>
<comment type="caution">
    <text evidence="2">The sequence shown here is derived from an EMBL/GenBank/DDBJ whole genome shotgun (WGS) entry which is preliminary data.</text>
</comment>
<dbReference type="InterPro" id="IPR044861">
    <property type="entry name" value="IPNS-like_FE2OG_OXY"/>
</dbReference>